<dbReference type="InterPro" id="IPR002933">
    <property type="entry name" value="Peptidase_M20"/>
</dbReference>
<feature type="binding site" evidence="7">
    <location>
        <position position="90"/>
    </location>
    <ligand>
        <name>Zn(2+)</name>
        <dbReference type="ChEBI" id="CHEBI:29105"/>
        <label>2</label>
    </ligand>
</feature>
<comment type="similarity">
    <text evidence="2">Belongs to the peptidase M20 family.</text>
</comment>
<feature type="binding site" evidence="7">
    <location>
        <position position="380"/>
    </location>
    <ligand>
        <name>Zn(2+)</name>
        <dbReference type="ChEBI" id="CHEBI:29105"/>
        <label>2</label>
    </ligand>
</feature>
<evidence type="ECO:0000256" key="6">
    <source>
        <dbReference type="ARBA" id="ARBA00023211"/>
    </source>
</evidence>
<keyword evidence="10" id="KW-1185">Reference proteome</keyword>
<dbReference type="Pfam" id="PF07687">
    <property type="entry name" value="M20_dimer"/>
    <property type="match status" value="1"/>
</dbReference>
<dbReference type="Gene3D" id="3.30.70.360">
    <property type="match status" value="1"/>
</dbReference>
<evidence type="ECO:0000256" key="2">
    <source>
        <dbReference type="ARBA" id="ARBA00006153"/>
    </source>
</evidence>
<dbReference type="PANTHER" id="PTHR32494:SF19">
    <property type="entry name" value="ALLANTOATE DEIMINASE-RELATED"/>
    <property type="match status" value="1"/>
</dbReference>
<evidence type="ECO:0000256" key="3">
    <source>
        <dbReference type="ARBA" id="ARBA00011738"/>
    </source>
</evidence>
<evidence type="ECO:0000256" key="7">
    <source>
        <dbReference type="PIRSR" id="PIRSR001235-1"/>
    </source>
</evidence>
<reference evidence="9 10" key="1">
    <citation type="submission" date="2019-10" db="EMBL/GenBank/DDBJ databases">
        <title>Rubrobacter sp nov SCSIO 52090 isolated from a deep-sea sediment in the South China Sea.</title>
        <authorList>
            <person name="Chen R.W."/>
        </authorList>
    </citation>
    <scope>NUCLEOTIDE SEQUENCE [LARGE SCALE GENOMIC DNA]</scope>
    <source>
        <strain evidence="9 10">SCSIO 52909</strain>
    </source>
</reference>
<dbReference type="NCBIfam" id="TIGR01879">
    <property type="entry name" value="hydantase"/>
    <property type="match status" value="1"/>
</dbReference>
<feature type="binding site" evidence="7">
    <location>
        <position position="90"/>
    </location>
    <ligand>
        <name>Zn(2+)</name>
        <dbReference type="ChEBI" id="CHEBI:29105"/>
        <label>1</label>
    </ligand>
</feature>
<evidence type="ECO:0000256" key="1">
    <source>
        <dbReference type="ARBA" id="ARBA00001936"/>
    </source>
</evidence>
<keyword evidence="7" id="KW-0862">Zinc</keyword>
<name>A0A6G8QCU2_9ACTN</name>
<dbReference type="SUPFAM" id="SSF53187">
    <property type="entry name" value="Zn-dependent exopeptidases"/>
    <property type="match status" value="1"/>
</dbReference>
<feature type="binding site" evidence="7">
    <location>
        <position position="125"/>
    </location>
    <ligand>
        <name>Zn(2+)</name>
        <dbReference type="ChEBI" id="CHEBI:29105"/>
        <label>2</label>
    </ligand>
</feature>
<dbReference type="Gene3D" id="3.40.630.10">
    <property type="entry name" value="Zn peptidases"/>
    <property type="match status" value="1"/>
</dbReference>
<keyword evidence="5 9" id="KW-0378">Hydrolase</keyword>
<dbReference type="Pfam" id="PF01546">
    <property type="entry name" value="Peptidase_M20"/>
    <property type="match status" value="1"/>
</dbReference>
<dbReference type="Proteomes" id="UP000501452">
    <property type="component" value="Chromosome"/>
</dbReference>
<dbReference type="InterPro" id="IPR036264">
    <property type="entry name" value="Bact_exopeptidase_dim_dom"/>
</dbReference>
<feature type="domain" description="Peptidase M20 dimerisation" evidence="8">
    <location>
        <begin position="208"/>
        <end position="307"/>
    </location>
</feature>
<dbReference type="EC" id="3.5.-.-" evidence="9"/>
<dbReference type="NCBIfam" id="NF006771">
    <property type="entry name" value="PRK09290.1-5"/>
    <property type="match status" value="1"/>
</dbReference>
<evidence type="ECO:0000313" key="9">
    <source>
        <dbReference type="EMBL" id="QIN84263.1"/>
    </source>
</evidence>
<gene>
    <name evidence="9" type="ORF">GBA63_17605</name>
</gene>
<keyword evidence="6" id="KW-0464">Manganese</keyword>
<protein>
    <submittedName>
        <fullName evidence="9">Hydantoinase/carbamoylase family amidase</fullName>
        <ecNumber evidence="9">3.5.-.-</ecNumber>
    </submittedName>
</protein>
<proteinExistence type="inferred from homology"/>
<dbReference type="RefSeq" id="WP_166178268.1">
    <property type="nucleotide sequence ID" value="NZ_CP045119.1"/>
</dbReference>
<dbReference type="KEGG" id="rub:GBA63_17605"/>
<feature type="binding site" evidence="7">
    <location>
        <position position="189"/>
    </location>
    <ligand>
        <name>Zn(2+)</name>
        <dbReference type="ChEBI" id="CHEBI:29105"/>
        <label>1</label>
    </ligand>
</feature>
<comment type="cofactor">
    <cofactor evidence="7">
        <name>Zn(2+)</name>
        <dbReference type="ChEBI" id="CHEBI:29105"/>
    </cofactor>
    <text evidence="7">Binds 2 Zn(2+) ions per subunit.</text>
</comment>
<evidence type="ECO:0000259" key="8">
    <source>
        <dbReference type="Pfam" id="PF07687"/>
    </source>
</evidence>
<dbReference type="InterPro" id="IPR010158">
    <property type="entry name" value="Amidase_Cbmase"/>
</dbReference>
<comment type="subunit">
    <text evidence="3">Homodimer.</text>
</comment>
<dbReference type="GO" id="GO:0016813">
    <property type="term" value="F:hydrolase activity, acting on carbon-nitrogen (but not peptide) bonds, in linear amidines"/>
    <property type="evidence" value="ECO:0007669"/>
    <property type="project" value="InterPro"/>
</dbReference>
<dbReference type="InterPro" id="IPR011650">
    <property type="entry name" value="Peptidase_M20_dimer"/>
</dbReference>
<evidence type="ECO:0000256" key="4">
    <source>
        <dbReference type="ARBA" id="ARBA00022723"/>
    </source>
</evidence>
<evidence type="ECO:0000313" key="10">
    <source>
        <dbReference type="Proteomes" id="UP000501452"/>
    </source>
</evidence>
<dbReference type="AlphaFoldDB" id="A0A6G8QCU2"/>
<dbReference type="EMBL" id="CP045119">
    <property type="protein sequence ID" value="QIN84263.1"/>
    <property type="molecule type" value="Genomic_DNA"/>
</dbReference>
<dbReference type="PANTHER" id="PTHR32494">
    <property type="entry name" value="ALLANTOATE DEIMINASE-RELATED"/>
    <property type="match status" value="1"/>
</dbReference>
<dbReference type="CDD" id="cd03884">
    <property type="entry name" value="M20_bAS"/>
    <property type="match status" value="1"/>
</dbReference>
<dbReference type="PIRSF" id="PIRSF001235">
    <property type="entry name" value="Amidase_carbamoylase"/>
    <property type="match status" value="1"/>
</dbReference>
<accession>A0A6G8QCU2</accession>
<keyword evidence="4 7" id="KW-0479">Metal-binding</keyword>
<comment type="cofactor">
    <cofactor evidence="1">
        <name>Mn(2+)</name>
        <dbReference type="ChEBI" id="CHEBI:29035"/>
    </cofactor>
</comment>
<sequence>MVDGGRLWKRLSELAEIGKQEDGGVARLSFTKEERAAKDLVASYMQEAGLSVREDVAGNLFGRREGRDPNVPAVLIGSHVDSVLNGGDFDGPLGVLGGIEVLQTMNEEGVETERPVEVVAFTDEEGARFSLGMIGSRALTGTLSPEDLRHEDRDGVSIEQAMRDAGLDPGKIGDAVRSPDSLAAYLELHIEQGKVLEGENLPVGVVTGIAGPAWLRLSFTGEAGHAGTTPMGARRDALAAAAEVVGVVEEEASATGSTVGTVGQIEARPGGINIIPGGVELSLDLRDIDEAVRDGVEGRIRERAGEVCGRRGVALSFEELQRLPPAPCSEEIRASIAAACEKEGIKPHSLPSGAGHDGMHVAELCPMGMIFVRSKDGISHNPKEWSSREDCEAGCKILYLTVLDLAERA</sequence>
<evidence type="ECO:0000256" key="5">
    <source>
        <dbReference type="ARBA" id="ARBA00022801"/>
    </source>
</evidence>
<feature type="binding site" evidence="7">
    <location>
        <position position="79"/>
    </location>
    <ligand>
        <name>Zn(2+)</name>
        <dbReference type="ChEBI" id="CHEBI:29105"/>
        <label>1</label>
    </ligand>
</feature>
<dbReference type="GO" id="GO:0046872">
    <property type="term" value="F:metal ion binding"/>
    <property type="evidence" value="ECO:0007669"/>
    <property type="project" value="UniProtKB-KW"/>
</dbReference>
<dbReference type="SUPFAM" id="SSF55031">
    <property type="entry name" value="Bacterial exopeptidase dimerisation domain"/>
    <property type="match status" value="1"/>
</dbReference>
<organism evidence="9 10">
    <name type="scientific">Rubrobacter tropicus</name>
    <dbReference type="NCBI Taxonomy" id="2653851"/>
    <lineage>
        <taxon>Bacteria</taxon>
        <taxon>Bacillati</taxon>
        <taxon>Actinomycetota</taxon>
        <taxon>Rubrobacteria</taxon>
        <taxon>Rubrobacterales</taxon>
        <taxon>Rubrobacteraceae</taxon>
        <taxon>Rubrobacter</taxon>
    </lineage>
</organism>